<evidence type="ECO:0000313" key="1">
    <source>
        <dbReference type="EMBL" id="KAI8020809.1"/>
    </source>
</evidence>
<name>A0ACC0I6N0_9ERIC</name>
<keyword evidence="2" id="KW-1185">Reference proteome</keyword>
<proteinExistence type="predicted"/>
<protein>
    <submittedName>
        <fullName evidence="1">Pectinesterase/pectinesterase inhibitor 21</fullName>
    </submittedName>
</protein>
<evidence type="ECO:0000313" key="2">
    <source>
        <dbReference type="Proteomes" id="UP001060215"/>
    </source>
</evidence>
<comment type="caution">
    <text evidence="1">The sequence shown here is derived from an EMBL/GenBank/DDBJ whole genome shotgun (WGS) entry which is preliminary data.</text>
</comment>
<dbReference type="Proteomes" id="UP001060215">
    <property type="component" value="Chromosome 6"/>
</dbReference>
<gene>
    <name evidence="1" type="ORF">LOK49_LG03G01690</name>
</gene>
<dbReference type="EMBL" id="CM045763">
    <property type="protein sequence ID" value="KAI8020809.1"/>
    <property type="molecule type" value="Genomic_DNA"/>
</dbReference>
<organism evidence="1 2">
    <name type="scientific">Camellia lanceoleosa</name>
    <dbReference type="NCBI Taxonomy" id="1840588"/>
    <lineage>
        <taxon>Eukaryota</taxon>
        <taxon>Viridiplantae</taxon>
        <taxon>Streptophyta</taxon>
        <taxon>Embryophyta</taxon>
        <taxon>Tracheophyta</taxon>
        <taxon>Spermatophyta</taxon>
        <taxon>Magnoliopsida</taxon>
        <taxon>eudicotyledons</taxon>
        <taxon>Gunneridae</taxon>
        <taxon>Pentapetalae</taxon>
        <taxon>asterids</taxon>
        <taxon>Ericales</taxon>
        <taxon>Theaceae</taxon>
        <taxon>Camellia</taxon>
    </lineage>
</organism>
<accession>A0ACC0I6N0</accession>
<reference evidence="1 2" key="1">
    <citation type="journal article" date="2022" name="Plant J.">
        <title>Chromosome-level genome of Camellia lanceoleosa provides a valuable resource for understanding genome evolution and self-incompatibility.</title>
        <authorList>
            <person name="Gong W."/>
            <person name="Xiao S."/>
            <person name="Wang L."/>
            <person name="Liao Z."/>
            <person name="Chang Y."/>
            <person name="Mo W."/>
            <person name="Hu G."/>
            <person name="Li W."/>
            <person name="Zhao G."/>
            <person name="Zhu H."/>
            <person name="Hu X."/>
            <person name="Ji K."/>
            <person name="Xiang X."/>
            <person name="Song Q."/>
            <person name="Yuan D."/>
            <person name="Jin S."/>
            <person name="Zhang L."/>
        </authorList>
    </citation>
    <scope>NUCLEOTIDE SEQUENCE [LARGE SCALE GENOMIC DNA]</scope>
    <source>
        <strain evidence="1">SQ_2022a</strain>
    </source>
</reference>
<sequence length="165" mass="17831">MGEGKRRIAIIGVSSLFLVAMVVAVTIGVTQNADGTNLDSQDVSTSVKAINSVCDTVDYKQVCVESLSSSAGNTTNPQELVKTAFQVALQKVKEAAKNSTILRELEKDPRSREALDNCRELGESAAHDLQRSIDHMGEIDSSNFDDLLSDLKIWLSGAITYQKLA</sequence>